<dbReference type="EMBL" id="BMMM01000001">
    <property type="protein sequence ID" value="GGN48507.1"/>
    <property type="molecule type" value="Genomic_DNA"/>
</dbReference>
<proteinExistence type="predicted"/>
<protein>
    <submittedName>
        <fullName evidence="2">Uncharacterized protein</fullName>
    </submittedName>
</protein>
<organism evidence="2 3">
    <name type="scientific">Streptomyces albiflavescens</name>
    <dbReference type="NCBI Taxonomy" id="1623582"/>
    <lineage>
        <taxon>Bacteria</taxon>
        <taxon>Bacillati</taxon>
        <taxon>Actinomycetota</taxon>
        <taxon>Actinomycetes</taxon>
        <taxon>Kitasatosporales</taxon>
        <taxon>Streptomycetaceae</taxon>
        <taxon>Streptomyces</taxon>
    </lineage>
</organism>
<evidence type="ECO:0000256" key="1">
    <source>
        <dbReference type="SAM" id="MobiDB-lite"/>
    </source>
</evidence>
<gene>
    <name evidence="2" type="ORF">GCM10011579_001210</name>
</gene>
<dbReference type="AlphaFoldDB" id="A0A918CY22"/>
<comment type="caution">
    <text evidence="2">The sequence shown here is derived from an EMBL/GenBank/DDBJ whole genome shotgun (WGS) entry which is preliminary data.</text>
</comment>
<evidence type="ECO:0000313" key="3">
    <source>
        <dbReference type="Proteomes" id="UP000600365"/>
    </source>
</evidence>
<accession>A0A918CY22</accession>
<keyword evidence="3" id="KW-1185">Reference proteome</keyword>
<reference evidence="2 3" key="1">
    <citation type="journal article" date="2014" name="Int. J. Syst. Evol. Microbiol.">
        <title>Complete genome sequence of Corynebacterium casei LMG S-19264T (=DSM 44701T), isolated from a smear-ripened cheese.</title>
        <authorList>
            <consortium name="US DOE Joint Genome Institute (JGI-PGF)"/>
            <person name="Walter F."/>
            <person name="Albersmeier A."/>
            <person name="Kalinowski J."/>
            <person name="Ruckert C."/>
        </authorList>
    </citation>
    <scope>NUCLEOTIDE SEQUENCE [LARGE SCALE GENOMIC DNA]</scope>
    <source>
        <strain evidence="2 3">CGMCC 4.7111</strain>
    </source>
</reference>
<evidence type="ECO:0000313" key="2">
    <source>
        <dbReference type="EMBL" id="GGN48507.1"/>
    </source>
</evidence>
<feature type="region of interest" description="Disordered" evidence="1">
    <location>
        <begin position="1"/>
        <end position="23"/>
    </location>
</feature>
<sequence>MDATSRDIQSVRPPRWGRAGRRDRGCAFDEQGKAMEPVSRFLIDFVARDNRAGNILSYAYDPLALVAVDARDPSRMGPGNPLP</sequence>
<name>A0A918CY22_9ACTN</name>
<dbReference type="Proteomes" id="UP000600365">
    <property type="component" value="Unassembled WGS sequence"/>
</dbReference>